<dbReference type="EMBL" id="JACHDZ010000001">
    <property type="protein sequence ID" value="MBB5343163.1"/>
    <property type="molecule type" value="Genomic_DNA"/>
</dbReference>
<dbReference type="Pfam" id="PF03237">
    <property type="entry name" value="Terminase_6N"/>
    <property type="match status" value="1"/>
</dbReference>
<comment type="caution">
    <text evidence="1">The sequence shown here is derived from an EMBL/GenBank/DDBJ whole genome shotgun (WGS) entry which is preliminary data.</text>
</comment>
<evidence type="ECO:0000313" key="2">
    <source>
        <dbReference type="Proteomes" id="UP000569092"/>
    </source>
</evidence>
<name>A0A7W8J5S4_9BACT</name>
<dbReference type="Gene3D" id="3.30.420.280">
    <property type="match status" value="1"/>
</dbReference>
<gene>
    <name evidence="1" type="ORF">HDF10_001113</name>
</gene>
<dbReference type="InterPro" id="IPR027417">
    <property type="entry name" value="P-loop_NTPase"/>
</dbReference>
<dbReference type="AlphaFoldDB" id="A0A7W8J5S4"/>
<sequence>MPTETLQLNSFQERLLSIPEEFDLFCGGGRGGGKSYGLAYLALRHAEQYGVKARILYLRKSYKGLADFELTTREVFGMVYGTAASYNAQEHVWRMPNGAYMELGQLESAADYAKYQGRSFTLVIIDECGQFATPDLLDMMRSNMRGPKDIPVRMVIAANPGGVGHHWLAKRYVFAGAAPWEVFFESRSKRRWVYAPSTFAGNTLIDRDQYREQLESSCPDDPELLSAWVDGNWAISRGAYFAACLDESRNAVAPWQEMPNEPGWESYLAHDFGSAAPSVTYLVARSPGASHEGVFYPNRSLILVDELAAVSRSNLNMGLGWTAAITAEAIRRDLCAKWDADPSGVADDACFAKAGYASGSIADEFAAHGVHFQPAKKADRVTGWQTMKRLLADAGKPDKPGLYVSRLCEYFWATVPYLAHDQRKREDMDTTGPDHGADACRYGLMAEVWARGITVSWPT</sequence>
<dbReference type="Gene3D" id="3.40.50.300">
    <property type="entry name" value="P-loop containing nucleotide triphosphate hydrolases"/>
    <property type="match status" value="1"/>
</dbReference>
<evidence type="ECO:0000313" key="1">
    <source>
        <dbReference type="EMBL" id="MBB5343163.1"/>
    </source>
</evidence>
<reference evidence="1 2" key="1">
    <citation type="submission" date="2020-08" db="EMBL/GenBank/DDBJ databases">
        <title>Genomic Encyclopedia of Type Strains, Phase IV (KMG-V): Genome sequencing to study the core and pangenomes of soil and plant-associated prokaryotes.</title>
        <authorList>
            <person name="Whitman W."/>
        </authorList>
    </citation>
    <scope>NUCLEOTIDE SEQUENCE [LARGE SCALE GENOMIC DNA]</scope>
    <source>
        <strain evidence="1 2">M8US30</strain>
    </source>
</reference>
<organism evidence="1 2">
    <name type="scientific">Tunturiibacter lichenicola</name>
    <dbReference type="NCBI Taxonomy" id="2051959"/>
    <lineage>
        <taxon>Bacteria</taxon>
        <taxon>Pseudomonadati</taxon>
        <taxon>Acidobacteriota</taxon>
        <taxon>Terriglobia</taxon>
        <taxon>Terriglobales</taxon>
        <taxon>Acidobacteriaceae</taxon>
        <taxon>Tunturiibacter</taxon>
    </lineage>
</organism>
<proteinExistence type="predicted"/>
<protein>
    <recommendedName>
        <fullName evidence="3">Phage terminase large subunit N-terminal domain-containing protein</fullName>
    </recommendedName>
</protein>
<evidence type="ECO:0008006" key="3">
    <source>
        <dbReference type="Google" id="ProtNLM"/>
    </source>
</evidence>
<dbReference type="Proteomes" id="UP000569092">
    <property type="component" value="Unassembled WGS sequence"/>
</dbReference>
<accession>A0A7W8J5S4</accession>